<dbReference type="STRING" id="1795632.TH606_06800"/>
<dbReference type="InterPro" id="IPR005836">
    <property type="entry name" value="ADP_Glu_pyroP_CS"/>
</dbReference>
<dbReference type="CDD" id="cd04651">
    <property type="entry name" value="LbH_G1P_AT_C"/>
    <property type="match status" value="1"/>
</dbReference>
<evidence type="ECO:0000256" key="1">
    <source>
        <dbReference type="ARBA" id="ARBA00010443"/>
    </source>
</evidence>
<keyword evidence="2" id="KW-0321">Glycogen metabolism</keyword>
<keyword evidence="12" id="KW-1185">Reference proteome</keyword>
<reference evidence="11 12" key="1">
    <citation type="submission" date="2016-02" db="EMBL/GenBank/DDBJ databases">
        <title>Draft genome sequence of Thermodesulfatator sp. S606.</title>
        <authorList>
            <person name="Lai Q."/>
            <person name="Cao J."/>
            <person name="Dupont S."/>
            <person name="Shao Z."/>
            <person name="Jebbar M."/>
            <person name="Alain K."/>
        </authorList>
    </citation>
    <scope>NUCLEOTIDE SEQUENCE [LARGE SCALE GENOMIC DNA]</scope>
    <source>
        <strain evidence="11 12">S606</strain>
    </source>
</reference>
<comment type="caution">
    <text evidence="11">The sequence shown here is derived from an EMBL/GenBank/DDBJ whole genome shotgun (WGS) entry which is preliminary data.</text>
</comment>
<evidence type="ECO:0000256" key="3">
    <source>
        <dbReference type="ARBA" id="ARBA00022679"/>
    </source>
</evidence>
<dbReference type="GO" id="GO:0005978">
    <property type="term" value="P:glycogen biosynthetic process"/>
    <property type="evidence" value="ECO:0007669"/>
    <property type="project" value="UniProtKB-KW"/>
</dbReference>
<dbReference type="PANTHER" id="PTHR43523">
    <property type="entry name" value="GLUCOSE-1-PHOSPHATE ADENYLYLTRANSFERASE-RELATED"/>
    <property type="match status" value="1"/>
</dbReference>
<evidence type="ECO:0000256" key="8">
    <source>
        <dbReference type="ARBA" id="ARBA00023277"/>
    </source>
</evidence>
<dbReference type="PANTHER" id="PTHR43523:SF2">
    <property type="entry name" value="GLUCOSE-1-PHOSPHATE ADENYLYLTRANSFERASE"/>
    <property type="match status" value="1"/>
</dbReference>
<dbReference type="Pfam" id="PF00483">
    <property type="entry name" value="NTP_transferase"/>
    <property type="match status" value="1"/>
</dbReference>
<evidence type="ECO:0000259" key="9">
    <source>
        <dbReference type="Pfam" id="PF00483"/>
    </source>
</evidence>
<dbReference type="OrthoDB" id="9801810at2"/>
<evidence type="ECO:0000256" key="6">
    <source>
        <dbReference type="ARBA" id="ARBA00022840"/>
    </source>
</evidence>
<dbReference type="Proteomes" id="UP000076964">
    <property type="component" value="Unassembled WGS sequence"/>
</dbReference>
<dbReference type="Gene3D" id="3.90.550.10">
    <property type="entry name" value="Spore Coat Polysaccharide Biosynthesis Protein SpsA, Chain A"/>
    <property type="match status" value="1"/>
</dbReference>
<evidence type="ECO:0000256" key="7">
    <source>
        <dbReference type="ARBA" id="ARBA00023056"/>
    </source>
</evidence>
<evidence type="ECO:0000256" key="2">
    <source>
        <dbReference type="ARBA" id="ARBA00022600"/>
    </source>
</evidence>
<evidence type="ECO:0000313" key="12">
    <source>
        <dbReference type="Proteomes" id="UP000076964"/>
    </source>
</evidence>
<protein>
    <submittedName>
        <fullName evidence="11">Glucose-1-phosphate adenylyltransferase</fullName>
    </submittedName>
</protein>
<keyword evidence="6" id="KW-0067">ATP-binding</keyword>
<dbReference type="InterPro" id="IPR005835">
    <property type="entry name" value="NTP_transferase_dom"/>
</dbReference>
<organism evidence="11 12">
    <name type="scientific">Thermodesulfatator autotrophicus</name>
    <dbReference type="NCBI Taxonomy" id="1795632"/>
    <lineage>
        <taxon>Bacteria</taxon>
        <taxon>Pseudomonadati</taxon>
        <taxon>Thermodesulfobacteriota</taxon>
        <taxon>Thermodesulfobacteria</taxon>
        <taxon>Thermodesulfobacteriales</taxon>
        <taxon>Thermodesulfatatoraceae</taxon>
        <taxon>Thermodesulfatator</taxon>
    </lineage>
</organism>
<sequence length="424" mass="47479">MQDVLAILLAGGVGSRLNILVRKRAKPAVPFGGIYRIIDFTLSNIANSDLTCVAVLTQYKPLSLMDHIGDGSPWDLSGRTREVRILPPKTGEKDWDWYRGTADAVRQNLDFITQRPSREVIILSGDHVYHMDYRPLIAYHREKRAQVTVAMMPVPWEETHHFGIAITDETGRIIDWEEKPKKARSNLASMGVYVFDTSYLISVLKSSTIEDLDFGMHILPQALKEASVYAYRFEGYWRDVGTLESYFRANMDLLNPDSGLDPEAWGTMTNIMPHGLTYDFPPAQILCEGQVENSVISPGCLIGGRVENSVLSPGVVVEEEAYVKDCVLMHNVKVSRGARLFRVISDKEVFIGERARVGFGDAKVANERFPKHLFTGLTLIGKSAYIPGRSQIGTNCVIYPDVTVEDYPPDFMVKDGSTIQKRST</sequence>
<accession>A0A177E6V2</accession>
<dbReference type="Gene3D" id="2.160.10.10">
    <property type="entry name" value="Hexapeptide repeat proteins"/>
    <property type="match status" value="1"/>
</dbReference>
<dbReference type="GO" id="GO:0008878">
    <property type="term" value="F:glucose-1-phosphate adenylyltransferase activity"/>
    <property type="evidence" value="ECO:0007669"/>
    <property type="project" value="InterPro"/>
</dbReference>
<dbReference type="CDD" id="cd02508">
    <property type="entry name" value="ADP_Glucose_PP"/>
    <property type="match status" value="1"/>
</dbReference>
<keyword evidence="5" id="KW-0547">Nucleotide-binding</keyword>
<dbReference type="EMBL" id="LSFI01000029">
    <property type="protein sequence ID" value="OAG27446.1"/>
    <property type="molecule type" value="Genomic_DNA"/>
</dbReference>
<evidence type="ECO:0000256" key="4">
    <source>
        <dbReference type="ARBA" id="ARBA00022695"/>
    </source>
</evidence>
<dbReference type="Pfam" id="PF24894">
    <property type="entry name" value="Hexapep_GlmU"/>
    <property type="match status" value="1"/>
</dbReference>
<dbReference type="InterPro" id="IPR011004">
    <property type="entry name" value="Trimer_LpxA-like_sf"/>
</dbReference>
<dbReference type="SUPFAM" id="SSF51161">
    <property type="entry name" value="Trimeric LpxA-like enzymes"/>
    <property type="match status" value="1"/>
</dbReference>
<dbReference type="PROSITE" id="PS00809">
    <property type="entry name" value="ADP_GLC_PYROPHOSPH_2"/>
    <property type="match status" value="1"/>
</dbReference>
<gene>
    <name evidence="11" type="ORF">TH606_06800</name>
</gene>
<keyword evidence="3 11" id="KW-0808">Transferase</keyword>
<dbReference type="InterPro" id="IPR011831">
    <property type="entry name" value="ADP-Glc_PPase"/>
</dbReference>
<keyword evidence="4 11" id="KW-0548">Nucleotidyltransferase</keyword>
<dbReference type="PROSITE" id="PS00810">
    <property type="entry name" value="ADP_GLC_PYROPHOSPH_3"/>
    <property type="match status" value="1"/>
</dbReference>
<dbReference type="InterPro" id="IPR029044">
    <property type="entry name" value="Nucleotide-diphossugar_trans"/>
</dbReference>
<keyword evidence="7" id="KW-0320">Glycogen biosynthesis</keyword>
<evidence type="ECO:0000313" key="11">
    <source>
        <dbReference type="EMBL" id="OAG27446.1"/>
    </source>
</evidence>
<evidence type="ECO:0000259" key="10">
    <source>
        <dbReference type="Pfam" id="PF24894"/>
    </source>
</evidence>
<dbReference type="AlphaFoldDB" id="A0A177E6V2"/>
<name>A0A177E6V2_9BACT</name>
<dbReference type="SUPFAM" id="SSF53448">
    <property type="entry name" value="Nucleotide-diphospho-sugar transferases"/>
    <property type="match status" value="1"/>
</dbReference>
<dbReference type="RefSeq" id="WP_068542269.1">
    <property type="nucleotide sequence ID" value="NZ_LSFI01000029.1"/>
</dbReference>
<dbReference type="GO" id="GO:0005524">
    <property type="term" value="F:ATP binding"/>
    <property type="evidence" value="ECO:0007669"/>
    <property type="project" value="UniProtKB-KW"/>
</dbReference>
<keyword evidence="8" id="KW-0119">Carbohydrate metabolism</keyword>
<feature type="domain" description="Nucleotidyl transferase" evidence="9">
    <location>
        <begin position="6"/>
        <end position="254"/>
    </location>
</feature>
<evidence type="ECO:0000256" key="5">
    <source>
        <dbReference type="ARBA" id="ARBA00022741"/>
    </source>
</evidence>
<dbReference type="InterPro" id="IPR056818">
    <property type="entry name" value="GlmU/GlgC-like_hexapep"/>
</dbReference>
<comment type="similarity">
    <text evidence="1">Belongs to the bacterial/plant glucose-1-phosphate adenylyltransferase family.</text>
</comment>
<feature type="domain" description="Glucose-1-phosphate adenylyltransferase/Bifunctional protein GlmU-like C-terminal hexapeptide" evidence="10">
    <location>
        <begin position="288"/>
        <end position="369"/>
    </location>
</feature>
<proteinExistence type="inferred from homology"/>